<dbReference type="NCBIfam" id="TIGR02745">
    <property type="entry name" value="ccoG_rdxA_fixG"/>
    <property type="match status" value="1"/>
</dbReference>
<protein>
    <submittedName>
        <fullName evidence="9">(Fe-S)-binding protein</fullName>
    </submittedName>
</protein>
<feature type="transmembrane region" description="Helical" evidence="7">
    <location>
        <begin position="89"/>
        <end position="110"/>
    </location>
</feature>
<dbReference type="Gene3D" id="1.10.1060.10">
    <property type="entry name" value="Alpha-helical ferredoxin"/>
    <property type="match status" value="1"/>
</dbReference>
<feature type="transmembrane region" description="Helical" evidence="7">
    <location>
        <begin position="164"/>
        <end position="183"/>
    </location>
</feature>
<dbReference type="KEGG" id="psyr:N018_08435"/>
<dbReference type="InterPro" id="IPR017900">
    <property type="entry name" value="4Fe4S_Fe_S_CS"/>
</dbReference>
<evidence type="ECO:0000313" key="9">
    <source>
        <dbReference type="EMBL" id="AHG40273.1"/>
    </source>
</evidence>
<sequence length="472" mass="53255">MSNQIPLHDMTPAPAESRETVELYASREKIHTRAFKGLFRNVRMAGGALLLLIFFGTVWLTRNGHQAVWWNLPERKFYIFGATFWPQDFILLSGILIVAAFGLFFITVYAGRVWCGYTCPQSVWTWIFMWCEKITEGDRNQRIKLDHAPFSANKLVRKFAKHSLWLLIGLATGVTFVGYFAPIRDLCVELVTGEADGWAYFWVGFFTLTTYGNAGWLREQVCIYMCPYARFQSVMFDKDTLIISYDPDRGEARGPRKKEADHKAMGLGDCTDCTMCVQVCPTGIDIRDGLQVECISCAACVDACNTVMDKMDYPRGLIRYTTEHNLSGQQTHTLRPRLIGYALALLLMIGLLASAFYLRPLTGLDVSRDRMLFRENAEGRIENVYSLKVINKDQVDHTYLIEASGVPDLKLQGTREIRVPAGQIVSLPVELSSAPEKLPSSRNQVTFTLSDIDNGETQVEAQSSFLGPPTIR</sequence>
<organism evidence="9 10">
    <name type="scientific">Pseudomonas syringae CC1557</name>
    <dbReference type="NCBI Taxonomy" id="1357279"/>
    <lineage>
        <taxon>Bacteria</taxon>
        <taxon>Pseudomonadati</taxon>
        <taxon>Pseudomonadota</taxon>
        <taxon>Gammaproteobacteria</taxon>
        <taxon>Pseudomonadales</taxon>
        <taxon>Pseudomonadaceae</taxon>
        <taxon>Pseudomonas</taxon>
        <taxon>Pseudomonas syringae</taxon>
    </lineage>
</organism>
<dbReference type="GO" id="GO:0046872">
    <property type="term" value="F:metal ion binding"/>
    <property type="evidence" value="ECO:0007669"/>
    <property type="project" value="UniProtKB-KW"/>
</dbReference>
<keyword evidence="3" id="KW-0479">Metal-binding</keyword>
<dbReference type="RefSeq" id="WP_024647604.1">
    <property type="nucleotide sequence ID" value="NZ_CP007014.1"/>
</dbReference>
<evidence type="ECO:0000256" key="5">
    <source>
        <dbReference type="ARBA" id="ARBA00023004"/>
    </source>
</evidence>
<keyword evidence="1" id="KW-0813">Transport</keyword>
<keyword evidence="7" id="KW-1133">Transmembrane helix</keyword>
<dbReference type="PROSITE" id="PS00198">
    <property type="entry name" value="4FE4S_FER_1"/>
    <property type="match status" value="1"/>
</dbReference>
<dbReference type="PROSITE" id="PS51379">
    <property type="entry name" value="4FE4S_FER_2"/>
    <property type="match status" value="1"/>
</dbReference>
<dbReference type="InterPro" id="IPR009051">
    <property type="entry name" value="Helical_ferredxn"/>
</dbReference>
<dbReference type="GO" id="GO:0051539">
    <property type="term" value="F:4 iron, 4 sulfur cluster binding"/>
    <property type="evidence" value="ECO:0007669"/>
    <property type="project" value="UniProtKB-KW"/>
</dbReference>
<dbReference type="STRING" id="1357279.N018_08435"/>
<evidence type="ECO:0000256" key="2">
    <source>
        <dbReference type="ARBA" id="ARBA00022485"/>
    </source>
</evidence>
<dbReference type="AlphaFoldDB" id="W0MT85"/>
<dbReference type="InterPro" id="IPR051684">
    <property type="entry name" value="Electron_Trans/Redox"/>
</dbReference>
<evidence type="ECO:0000256" key="4">
    <source>
        <dbReference type="ARBA" id="ARBA00022982"/>
    </source>
</evidence>
<dbReference type="FunFam" id="1.10.1060.10:FF:000015">
    <property type="entry name" value="Cytochrome c oxidase accessory protein CcoG"/>
    <property type="match status" value="1"/>
</dbReference>
<evidence type="ECO:0000259" key="8">
    <source>
        <dbReference type="PROSITE" id="PS51379"/>
    </source>
</evidence>
<evidence type="ECO:0000256" key="6">
    <source>
        <dbReference type="ARBA" id="ARBA00023014"/>
    </source>
</evidence>
<dbReference type="PANTHER" id="PTHR30176">
    <property type="entry name" value="FERREDOXIN-TYPE PROTEIN NAPH"/>
    <property type="match status" value="1"/>
</dbReference>
<keyword evidence="7" id="KW-0472">Membrane</keyword>
<proteinExistence type="predicted"/>
<keyword evidence="4" id="KW-0249">Electron transport</keyword>
<name>W0MT85_PSESX</name>
<dbReference type="SUPFAM" id="SSF54862">
    <property type="entry name" value="4Fe-4S ferredoxins"/>
    <property type="match status" value="1"/>
</dbReference>
<dbReference type="EMBL" id="CP007014">
    <property type="protein sequence ID" value="AHG40273.1"/>
    <property type="molecule type" value="Genomic_DNA"/>
</dbReference>
<dbReference type="Gene3D" id="2.60.40.10">
    <property type="entry name" value="Immunoglobulins"/>
    <property type="match status" value="1"/>
</dbReference>
<feature type="transmembrane region" description="Helical" evidence="7">
    <location>
        <begin position="42"/>
        <end position="61"/>
    </location>
</feature>
<dbReference type="InterPro" id="IPR017896">
    <property type="entry name" value="4Fe4S_Fe-S-bd"/>
</dbReference>
<keyword evidence="2" id="KW-0004">4Fe-4S</keyword>
<dbReference type="InterPro" id="IPR032879">
    <property type="entry name" value="FixG_C"/>
</dbReference>
<dbReference type="HOGENOM" id="CLU_032118_0_0_6"/>
<dbReference type="InterPro" id="IPR014116">
    <property type="entry name" value="Cyt_c_oxidase_cbb3_FixG"/>
</dbReference>
<dbReference type="InterPro" id="IPR013783">
    <property type="entry name" value="Ig-like_fold"/>
</dbReference>
<evidence type="ECO:0000256" key="7">
    <source>
        <dbReference type="SAM" id="Phobius"/>
    </source>
</evidence>
<feature type="transmembrane region" description="Helical" evidence="7">
    <location>
        <begin position="198"/>
        <end position="217"/>
    </location>
</feature>
<dbReference type="Pfam" id="PF13746">
    <property type="entry name" value="Fer4_18"/>
    <property type="match status" value="1"/>
</dbReference>
<evidence type="ECO:0000256" key="3">
    <source>
        <dbReference type="ARBA" id="ARBA00022723"/>
    </source>
</evidence>
<keyword evidence="5" id="KW-0408">Iron</keyword>
<accession>W0MT85</accession>
<feature type="domain" description="4Fe-4S ferredoxin-type" evidence="8">
    <location>
        <begin position="261"/>
        <end position="289"/>
    </location>
</feature>
<dbReference type="PANTHER" id="PTHR30176:SF3">
    <property type="entry name" value="FERREDOXIN-TYPE PROTEIN NAPH"/>
    <property type="match status" value="1"/>
</dbReference>
<evidence type="ECO:0000313" key="10">
    <source>
        <dbReference type="Proteomes" id="UP000019089"/>
    </source>
</evidence>
<keyword evidence="7" id="KW-0812">Transmembrane</keyword>
<evidence type="ECO:0000256" key="1">
    <source>
        <dbReference type="ARBA" id="ARBA00022448"/>
    </source>
</evidence>
<dbReference type="Proteomes" id="UP000019089">
    <property type="component" value="Chromosome"/>
</dbReference>
<dbReference type="GO" id="GO:0005886">
    <property type="term" value="C:plasma membrane"/>
    <property type="evidence" value="ECO:0007669"/>
    <property type="project" value="TreeGrafter"/>
</dbReference>
<keyword evidence="6" id="KW-0411">Iron-sulfur</keyword>
<gene>
    <name evidence="9" type="ORF">N018_08435</name>
</gene>
<feature type="transmembrane region" description="Helical" evidence="7">
    <location>
        <begin position="338"/>
        <end position="358"/>
    </location>
</feature>
<dbReference type="eggNOG" id="COG0348">
    <property type="taxonomic scope" value="Bacteria"/>
</dbReference>
<reference evidence="9 10" key="1">
    <citation type="submission" date="2013-12" db="EMBL/GenBank/DDBJ databases">
        <title>Interactions Between Genome Architecture and Virulence Genes in Pseudomonas syringae, strain CC1557 as a model.</title>
        <authorList>
            <person name="Baltrus D."/>
            <person name="Hockett K."/>
            <person name="Karlsrud E."/>
            <person name="Dougherty K."/>
            <person name="Nishimura M."/>
        </authorList>
    </citation>
    <scope>NUCLEOTIDE SEQUENCE [LARGE SCALE GENOMIC DNA]</scope>
    <source>
        <strain evidence="9 10">CC1557</strain>
    </source>
</reference>
<dbReference type="Pfam" id="PF11614">
    <property type="entry name" value="FixG_C"/>
    <property type="match status" value="1"/>
</dbReference>